<dbReference type="Proteomes" id="UP000619376">
    <property type="component" value="Unassembled WGS sequence"/>
</dbReference>
<evidence type="ECO:0000313" key="2">
    <source>
        <dbReference type="EMBL" id="MBB5374981.1"/>
    </source>
</evidence>
<dbReference type="Proteomes" id="UP000539473">
    <property type="component" value="Unassembled WGS sequence"/>
</dbReference>
<reference evidence="1" key="1">
    <citation type="journal article" date="2014" name="Int. J. Syst. Evol. Microbiol.">
        <title>Complete genome of a new Firmicutes species belonging to the dominant human colonic microbiota ('Ruminococcus bicirculans') reveals two chromosomes and a selective capacity to utilize plant glucans.</title>
        <authorList>
            <consortium name="NISC Comparative Sequencing Program"/>
            <person name="Wegmann U."/>
            <person name="Louis P."/>
            <person name="Goesmann A."/>
            <person name="Henrissat B."/>
            <person name="Duncan S.H."/>
            <person name="Flint H.J."/>
        </authorList>
    </citation>
    <scope>NUCLEOTIDE SEQUENCE</scope>
    <source>
        <strain evidence="1">CGMCC 1.18437</strain>
    </source>
</reference>
<comment type="caution">
    <text evidence="2">The sequence shown here is derived from an EMBL/GenBank/DDBJ whole genome shotgun (WGS) entry which is preliminary data.</text>
</comment>
<dbReference type="EMBL" id="BNAJ01000001">
    <property type="protein sequence ID" value="GHF32314.1"/>
    <property type="molecule type" value="Genomic_DNA"/>
</dbReference>
<keyword evidence="4" id="KW-1185">Reference proteome</keyword>
<reference evidence="4" key="2">
    <citation type="journal article" date="2019" name="Int. J. Syst. Evol. Microbiol.">
        <title>The Global Catalogue of Microorganisms (GCM) 10K type strain sequencing project: providing services to taxonomists for standard genome sequencing and annotation.</title>
        <authorList>
            <consortium name="The Broad Institute Genomics Platform"/>
            <consortium name="The Broad Institute Genome Sequencing Center for Infectious Disease"/>
            <person name="Wu L."/>
            <person name="Ma J."/>
        </authorList>
    </citation>
    <scope>NUCLEOTIDE SEQUENCE [LARGE SCALE GENOMIC DNA]</scope>
    <source>
        <strain evidence="4">CGMCC 1.18437</strain>
    </source>
</reference>
<organism evidence="2 3">
    <name type="scientific">Deinococcus metalli</name>
    <dbReference type="NCBI Taxonomy" id="1141878"/>
    <lineage>
        <taxon>Bacteria</taxon>
        <taxon>Thermotogati</taxon>
        <taxon>Deinococcota</taxon>
        <taxon>Deinococci</taxon>
        <taxon>Deinococcales</taxon>
        <taxon>Deinococcaceae</taxon>
        <taxon>Deinococcus</taxon>
    </lineage>
</organism>
<evidence type="ECO:0000313" key="4">
    <source>
        <dbReference type="Proteomes" id="UP000619376"/>
    </source>
</evidence>
<accession>A0A7W8KBD1</accession>
<dbReference type="AlphaFoldDB" id="A0A7W8KBD1"/>
<dbReference type="EMBL" id="JACHFK010000001">
    <property type="protein sequence ID" value="MBB5374981.1"/>
    <property type="molecule type" value="Genomic_DNA"/>
</dbReference>
<sequence>MTGPRGRLARLDALEAAHMARIDGARASNWAQLEAAQERLSPAHRDAWEDAWQVTEHGQDPDALARIRRACAHLPDGLPVPHPAKEDAEAWADAALNVPGGAPLLAPPAERVPAFLAYFEACAAWCVAEAVRVPLSPDVHRLARWGAALWTFEAALCGVLAGGTA</sequence>
<evidence type="ECO:0000313" key="1">
    <source>
        <dbReference type="EMBL" id="GHF32314.1"/>
    </source>
</evidence>
<evidence type="ECO:0000313" key="3">
    <source>
        <dbReference type="Proteomes" id="UP000539473"/>
    </source>
</evidence>
<reference evidence="1" key="4">
    <citation type="submission" date="2024-05" db="EMBL/GenBank/DDBJ databases">
        <authorList>
            <person name="Sun Q."/>
            <person name="Zhou Y."/>
        </authorList>
    </citation>
    <scope>NUCLEOTIDE SEQUENCE</scope>
    <source>
        <strain evidence="1">CGMCC 1.18437</strain>
    </source>
</reference>
<proteinExistence type="predicted"/>
<name>A0A7W8KBD1_9DEIO</name>
<protein>
    <submittedName>
        <fullName evidence="2">Uncharacterized protein</fullName>
    </submittedName>
</protein>
<gene>
    <name evidence="1" type="ORF">GCM10017781_06180</name>
    <name evidence="2" type="ORF">HNQ07_000425</name>
</gene>
<reference evidence="2 3" key="3">
    <citation type="submission" date="2020-08" db="EMBL/GenBank/DDBJ databases">
        <title>Genomic Encyclopedia of Type Strains, Phase IV (KMG-IV): sequencing the most valuable type-strain genomes for metagenomic binning, comparative biology and taxonomic classification.</title>
        <authorList>
            <person name="Goeker M."/>
        </authorList>
    </citation>
    <scope>NUCLEOTIDE SEQUENCE [LARGE SCALE GENOMIC DNA]</scope>
    <source>
        <strain evidence="2 3">DSM 27521</strain>
    </source>
</reference>
<dbReference type="RefSeq" id="WP_184109233.1">
    <property type="nucleotide sequence ID" value="NZ_BNAJ01000001.1"/>
</dbReference>